<gene>
    <name evidence="3" type="ORF">MARSALSMR5_04299</name>
</gene>
<reference evidence="3 4" key="1">
    <citation type="submission" date="2017-04" db="EMBL/GenBank/DDBJ databases">
        <title>Genome Sequence of Marinobacter salarius strain SMR5 Isolated from a culture of the Diatom Skeletonema marinoi.</title>
        <authorList>
            <person name="Topel M."/>
            <person name="Pinder M.I.M."/>
            <person name="Johansson O.N."/>
            <person name="Kourtchenko O."/>
            <person name="Godhe A."/>
            <person name="Clarke A.K."/>
        </authorList>
    </citation>
    <scope>NUCLEOTIDE SEQUENCE [LARGE SCALE GENOMIC DNA]</scope>
    <source>
        <strain evidence="3 4">SMR5</strain>
        <plasmid evidence="4">Plasmid psmr5</plasmid>
    </source>
</reference>
<protein>
    <submittedName>
        <fullName evidence="3">Disulfide isomerase/thiol-disulfide oxidase</fullName>
    </submittedName>
</protein>
<name>A0A1W6KFW2_9GAMM</name>
<dbReference type="Gene3D" id="3.40.30.10">
    <property type="entry name" value="Glutaredoxin"/>
    <property type="match status" value="1"/>
</dbReference>
<dbReference type="GO" id="GO:0016853">
    <property type="term" value="F:isomerase activity"/>
    <property type="evidence" value="ECO:0007669"/>
    <property type="project" value="UniProtKB-KW"/>
</dbReference>
<dbReference type="RefSeq" id="WP_085682265.1">
    <property type="nucleotide sequence ID" value="NZ_CP020932.1"/>
</dbReference>
<dbReference type="EMBL" id="CP020932">
    <property type="protein sequence ID" value="ARM86316.1"/>
    <property type="molecule type" value="Genomic_DNA"/>
</dbReference>
<dbReference type="SUPFAM" id="SSF52833">
    <property type="entry name" value="Thioredoxin-like"/>
    <property type="match status" value="1"/>
</dbReference>
<keyword evidence="3" id="KW-0614">Plasmid</keyword>
<dbReference type="AlphaFoldDB" id="A0A1W6KFW2"/>
<feature type="region of interest" description="Disordered" evidence="1">
    <location>
        <begin position="149"/>
        <end position="227"/>
    </location>
</feature>
<evidence type="ECO:0000313" key="3">
    <source>
        <dbReference type="EMBL" id="ARM86316.1"/>
    </source>
</evidence>
<organism evidence="3 4">
    <name type="scientific">Marinobacter salarius</name>
    <dbReference type="NCBI Taxonomy" id="1420917"/>
    <lineage>
        <taxon>Bacteria</taxon>
        <taxon>Pseudomonadati</taxon>
        <taxon>Pseudomonadota</taxon>
        <taxon>Gammaproteobacteria</taxon>
        <taxon>Pseudomonadales</taxon>
        <taxon>Marinobacteraceae</taxon>
        <taxon>Marinobacter</taxon>
    </lineage>
</organism>
<proteinExistence type="predicted"/>
<keyword evidence="3" id="KW-0413">Isomerase</keyword>
<keyword evidence="2" id="KW-0732">Signal</keyword>
<sequence length="432" mass="45666">MSIHSERRIPFSKMMRVALLAGSVSLLGASPIAVAQDSLAQPDIAIKAVQATLPSVAILGQKSGPANTTEVFIQVPGVLNMQSVYVLGDGKTVISGVVVPPVSNGFPGSELTLPDGNASVDPRAPRQGVDQINKVLGITPEARTKQFERARSAQTREFSVPALPRSAKDVVETDDAQQAEGVKPEGVPAPQMASAALAGTPERAGSASEETNSALASSAKSEAHASESQVIESLSDVAETGAFSDAVRTMLMNDSDIQRLRGLEGTVEQPAEYLELVKTLPSVKQGDAPKSIYVMFDPNCPVCHRYYSELQPMIRAGALEVNWIPAIVFPDNRSSLTSSAALLAELQREGGDAGSMMKAMMTENGYTAKIDDAPNVDRLVPYLQPVVKNTALMAMVKATTPLVVFENTDGELAVNAGIPQAGYEELIRPDNG</sequence>
<accession>A0A1W6KFW2</accession>
<dbReference type="GeneID" id="77258191"/>
<feature type="chain" id="PRO_5010853928" evidence="2">
    <location>
        <begin position="36"/>
        <end position="432"/>
    </location>
</feature>
<feature type="signal peptide" evidence="2">
    <location>
        <begin position="1"/>
        <end position="35"/>
    </location>
</feature>
<evidence type="ECO:0000256" key="2">
    <source>
        <dbReference type="SAM" id="SignalP"/>
    </source>
</evidence>
<dbReference type="InterPro" id="IPR036249">
    <property type="entry name" value="Thioredoxin-like_sf"/>
</dbReference>
<evidence type="ECO:0000313" key="4">
    <source>
        <dbReference type="Proteomes" id="UP000193100"/>
    </source>
</evidence>
<geneLocation type="plasmid" evidence="4">
    <name>psmr5</name>
</geneLocation>
<evidence type="ECO:0000256" key="1">
    <source>
        <dbReference type="SAM" id="MobiDB-lite"/>
    </source>
</evidence>
<dbReference type="Proteomes" id="UP000193100">
    <property type="component" value="Plasmid pSMR5"/>
</dbReference>